<dbReference type="InterPro" id="IPR036564">
    <property type="entry name" value="AF0941-like_sf"/>
</dbReference>
<name>A0A7J3M2J9_ARCFL</name>
<protein>
    <submittedName>
        <fullName evidence="1">Uncharacterized protein</fullName>
    </submittedName>
</protein>
<proteinExistence type="predicted"/>
<dbReference type="EMBL" id="DSYZ01000089">
    <property type="protein sequence ID" value="HGT82948.1"/>
    <property type="molecule type" value="Genomic_DNA"/>
</dbReference>
<dbReference type="Gene3D" id="1.10.3200.10">
    <property type="entry name" value="AF0941-like"/>
    <property type="match status" value="1"/>
</dbReference>
<sequence length="113" mass="13041">MFVNSYLDEIRRVLSGEFELIPELLDPEKIRGLFEKDCKTIVEAVQKKSVDIESAKRNFFLLKSYVVTQLLTHCERLRKLAEEKGIKVTTTLGEEDVNDIAIMIDEAEKSLQH</sequence>
<dbReference type="Pfam" id="PF14591">
    <property type="entry name" value="AF0941-like"/>
    <property type="match status" value="1"/>
</dbReference>
<comment type="caution">
    <text evidence="1">The sequence shown here is derived from an EMBL/GenBank/DDBJ whole genome shotgun (WGS) entry which is preliminary data.</text>
</comment>
<evidence type="ECO:0000313" key="1">
    <source>
        <dbReference type="EMBL" id="HGT82948.1"/>
    </source>
</evidence>
<gene>
    <name evidence="1" type="ORF">ENT52_04395</name>
</gene>
<dbReference type="InterPro" id="IPR013502">
    <property type="entry name" value="Uncharacterised_AF0941"/>
</dbReference>
<dbReference type="AlphaFoldDB" id="A0A7J3M2J9"/>
<organism evidence="1">
    <name type="scientific">Archaeoglobus fulgidus</name>
    <dbReference type="NCBI Taxonomy" id="2234"/>
    <lineage>
        <taxon>Archaea</taxon>
        <taxon>Methanobacteriati</taxon>
        <taxon>Methanobacteriota</taxon>
        <taxon>Archaeoglobi</taxon>
        <taxon>Archaeoglobales</taxon>
        <taxon>Archaeoglobaceae</taxon>
        <taxon>Archaeoglobus</taxon>
    </lineage>
</organism>
<accession>A0A7J3M2J9</accession>
<reference evidence="1" key="1">
    <citation type="journal article" date="2020" name="mSystems">
        <title>Genome- and Community-Level Interaction Insights into Carbon Utilization and Element Cycling Functions of Hydrothermarchaeota in Hydrothermal Sediment.</title>
        <authorList>
            <person name="Zhou Z."/>
            <person name="Liu Y."/>
            <person name="Xu W."/>
            <person name="Pan J."/>
            <person name="Luo Z.H."/>
            <person name="Li M."/>
        </authorList>
    </citation>
    <scope>NUCLEOTIDE SEQUENCE [LARGE SCALE GENOMIC DNA]</scope>
    <source>
        <strain evidence="1">SpSt-587</strain>
    </source>
</reference>
<dbReference type="SUPFAM" id="SSF140726">
    <property type="entry name" value="AF0941-like"/>
    <property type="match status" value="1"/>
</dbReference>